<organism evidence="2 3">
    <name type="scientific">Kitasatospora cathayae</name>
    <dbReference type="NCBI Taxonomy" id="3004092"/>
    <lineage>
        <taxon>Bacteria</taxon>
        <taxon>Bacillati</taxon>
        <taxon>Actinomycetota</taxon>
        <taxon>Actinomycetes</taxon>
        <taxon>Kitasatosporales</taxon>
        <taxon>Streptomycetaceae</taxon>
        <taxon>Kitasatospora</taxon>
    </lineage>
</organism>
<accession>A0ABY7PYE3</accession>
<dbReference type="RefSeq" id="WP_270141309.1">
    <property type="nucleotide sequence ID" value="NZ_CP115450.1"/>
</dbReference>
<proteinExistence type="predicted"/>
<name>A0ABY7PYE3_9ACTN</name>
<feature type="region of interest" description="Disordered" evidence="1">
    <location>
        <begin position="1"/>
        <end position="32"/>
    </location>
</feature>
<dbReference type="EMBL" id="CP115450">
    <property type="protein sequence ID" value="WBP85384.1"/>
    <property type="molecule type" value="Genomic_DNA"/>
</dbReference>
<evidence type="ECO:0000256" key="1">
    <source>
        <dbReference type="SAM" id="MobiDB-lite"/>
    </source>
</evidence>
<gene>
    <name evidence="2" type="ORF">O1G21_05590</name>
</gene>
<protein>
    <submittedName>
        <fullName evidence="2">Uncharacterized protein</fullName>
    </submittedName>
</protein>
<feature type="compositionally biased region" description="Basic and acidic residues" evidence="1">
    <location>
        <begin position="18"/>
        <end position="32"/>
    </location>
</feature>
<sequence length="58" mass="6392">MGWHGDSPGALVPVLLPPEERPAARRKASAGEHRTYGFRAADGRTLLHPDVFCLNQLR</sequence>
<keyword evidence="3" id="KW-1185">Reference proteome</keyword>
<evidence type="ECO:0000313" key="3">
    <source>
        <dbReference type="Proteomes" id="UP001212821"/>
    </source>
</evidence>
<reference evidence="3" key="1">
    <citation type="submission" date="2022-12" db="EMBL/GenBank/DDBJ databases">
        <authorList>
            <person name="Mo P."/>
        </authorList>
    </citation>
    <scope>NUCLEOTIDE SEQUENCE [LARGE SCALE GENOMIC DNA]</scope>
    <source>
        <strain evidence="3">HUAS 3-15</strain>
    </source>
</reference>
<dbReference type="Proteomes" id="UP001212821">
    <property type="component" value="Chromosome"/>
</dbReference>
<evidence type="ECO:0000313" key="2">
    <source>
        <dbReference type="EMBL" id="WBP85384.1"/>
    </source>
</evidence>